<dbReference type="Gene3D" id="1.25.40.10">
    <property type="entry name" value="Tetratricopeptide repeat domain"/>
    <property type="match status" value="3"/>
</dbReference>
<feature type="repeat" description="TPR" evidence="1">
    <location>
        <begin position="837"/>
        <end position="870"/>
    </location>
</feature>
<feature type="repeat" description="TPR" evidence="1">
    <location>
        <begin position="757"/>
        <end position="790"/>
    </location>
</feature>
<dbReference type="InterPro" id="IPR013561">
    <property type="entry name" value="FilR1_middle_dom"/>
</dbReference>
<feature type="domain" description="Methanogenesis regulatory protein FilR1 middle" evidence="3">
    <location>
        <begin position="115"/>
        <end position="249"/>
    </location>
</feature>
<dbReference type="SUPFAM" id="SSF52540">
    <property type="entry name" value="P-loop containing nucleoside triphosphate hydrolases"/>
    <property type="match status" value="1"/>
</dbReference>
<dbReference type="InterPro" id="IPR036388">
    <property type="entry name" value="WH-like_DNA-bd_sf"/>
</dbReference>
<feature type="region of interest" description="Disordered" evidence="2">
    <location>
        <begin position="1222"/>
        <end position="1247"/>
    </location>
</feature>
<organism evidence="6 7">
    <name type="scientific">Halovenus rubra</name>
    <dbReference type="NCBI Taxonomy" id="869890"/>
    <lineage>
        <taxon>Archaea</taxon>
        <taxon>Methanobacteriati</taxon>
        <taxon>Methanobacteriota</taxon>
        <taxon>Stenosarchaea group</taxon>
        <taxon>Halobacteria</taxon>
        <taxon>Halobacteriales</taxon>
        <taxon>Haloarculaceae</taxon>
        <taxon>Halovenus</taxon>
    </lineage>
</organism>
<dbReference type="InterPro" id="IPR019734">
    <property type="entry name" value="TPR_rpt"/>
</dbReference>
<dbReference type="Pfam" id="PF13424">
    <property type="entry name" value="TPR_12"/>
    <property type="match status" value="4"/>
</dbReference>
<dbReference type="Pfam" id="PF25213">
    <property type="entry name" value="HVO_A0261_N"/>
    <property type="match status" value="1"/>
</dbReference>
<dbReference type="Pfam" id="PF08350">
    <property type="entry name" value="FilR1_middle"/>
    <property type="match status" value="1"/>
</dbReference>
<dbReference type="RefSeq" id="WP_267637320.1">
    <property type="nucleotide sequence ID" value="NZ_JAODIY010000009.1"/>
</dbReference>
<feature type="compositionally biased region" description="Basic and acidic residues" evidence="2">
    <location>
        <begin position="1234"/>
        <end position="1247"/>
    </location>
</feature>
<dbReference type="Proteomes" id="UP001596414">
    <property type="component" value="Unassembled WGS sequence"/>
</dbReference>
<evidence type="ECO:0000256" key="2">
    <source>
        <dbReference type="SAM" id="MobiDB-lite"/>
    </source>
</evidence>
<dbReference type="Pfam" id="PF25199">
    <property type="entry name" value="nSTAND_NTPase5"/>
    <property type="match status" value="1"/>
</dbReference>
<dbReference type="PANTHER" id="PTHR10098">
    <property type="entry name" value="RAPSYN-RELATED"/>
    <property type="match status" value="1"/>
</dbReference>
<dbReference type="InterPro" id="IPR011990">
    <property type="entry name" value="TPR-like_helical_dom_sf"/>
</dbReference>
<dbReference type="InterPro" id="IPR027417">
    <property type="entry name" value="P-loop_NTPase"/>
</dbReference>
<dbReference type="SUPFAM" id="SSF46785">
    <property type="entry name" value="Winged helix' DNA-binding domain"/>
    <property type="match status" value="1"/>
</dbReference>
<evidence type="ECO:0000259" key="3">
    <source>
        <dbReference type="Pfam" id="PF08350"/>
    </source>
</evidence>
<evidence type="ECO:0000259" key="4">
    <source>
        <dbReference type="Pfam" id="PF25199"/>
    </source>
</evidence>
<dbReference type="InterPro" id="IPR057574">
    <property type="entry name" value="nSTAND_NTPase5_dom"/>
</dbReference>
<dbReference type="EMBL" id="JBHSZQ010000047">
    <property type="protein sequence ID" value="MFC7126839.1"/>
    <property type="molecule type" value="Genomic_DNA"/>
</dbReference>
<protein>
    <submittedName>
        <fullName evidence="6">Tetratricopeptide repeat protein</fullName>
    </submittedName>
</protein>
<evidence type="ECO:0000259" key="5">
    <source>
        <dbReference type="Pfam" id="PF25213"/>
    </source>
</evidence>
<feature type="repeat" description="TPR" evidence="1">
    <location>
        <begin position="957"/>
        <end position="990"/>
    </location>
</feature>
<dbReference type="SMART" id="SM00028">
    <property type="entry name" value="TPR"/>
    <property type="match status" value="11"/>
</dbReference>
<feature type="domain" description="HVO-A0261-like N-terminal" evidence="5">
    <location>
        <begin position="5"/>
        <end position="83"/>
    </location>
</feature>
<dbReference type="Gene3D" id="1.10.10.10">
    <property type="entry name" value="Winged helix-like DNA-binding domain superfamily/Winged helix DNA-binding domain"/>
    <property type="match status" value="1"/>
</dbReference>
<feature type="repeat" description="TPR" evidence="1">
    <location>
        <begin position="1037"/>
        <end position="1070"/>
    </location>
</feature>
<reference evidence="6 7" key="1">
    <citation type="journal article" date="2014" name="Int. J. Syst. Evol. Microbiol.">
        <title>Complete genome sequence of Corynebacterium casei LMG S-19264T (=DSM 44701T), isolated from a smear-ripened cheese.</title>
        <authorList>
            <consortium name="US DOE Joint Genome Institute (JGI-PGF)"/>
            <person name="Walter F."/>
            <person name="Albersmeier A."/>
            <person name="Kalinowski J."/>
            <person name="Ruckert C."/>
        </authorList>
    </citation>
    <scope>NUCLEOTIDE SEQUENCE [LARGE SCALE GENOMIC DNA]</scope>
    <source>
        <strain evidence="6 7">CGMCC 4.7215</strain>
    </source>
</reference>
<keyword evidence="1" id="KW-0802">TPR repeat</keyword>
<dbReference type="PANTHER" id="PTHR10098:SF108">
    <property type="entry name" value="TETRATRICOPEPTIDE REPEAT PROTEIN 28"/>
    <property type="match status" value="1"/>
</dbReference>
<dbReference type="Gene3D" id="3.40.50.300">
    <property type="entry name" value="P-loop containing nucleotide triphosphate hydrolases"/>
    <property type="match status" value="1"/>
</dbReference>
<feature type="domain" description="Novel STAND NTPase 5" evidence="4">
    <location>
        <begin position="309"/>
        <end position="443"/>
    </location>
</feature>
<evidence type="ECO:0000256" key="1">
    <source>
        <dbReference type="PROSITE-ProRule" id="PRU00339"/>
    </source>
</evidence>
<feature type="repeat" description="TPR" evidence="1">
    <location>
        <begin position="1077"/>
        <end position="1110"/>
    </location>
</feature>
<sequence>MEREELAVLGNRLEFVEALEDEPLHKADLVEEFHHSRSTVDRAINELENVGFVERVSRGYVTTQTGQLVAKQYRQFLGSFDRQLDIADVVDAVPAEYELPHTLFDDSTVESIDGPHELFARVTDVIGAGETCRILLPKVFDSRHVQVWHSQVVRSDRTVELFTDELVLDQLEVECPDLTNELADTDGFEVYEIPMPAFGIVVPVSHGTRNQDQPVLVITYEDDGIAGVIETKSSDAHAWARDQFQEYRDECERVTDRLWSEDRAETIGIVSGAGLSPSLESEGFELVDEDFFDEREPIAPETGWRAGLGLAEVADGQSVDRELDDETLCEHVSEKLTDGTDIVVLGPAGAGKSTLCKQVACEWSRERDGHVIYRESGLGCPFSSTRMLEEHVREAEEHVLVVVEDAVRSEASDIVTVMNRLAGRDDISFLLDAREEEWHDSESPLDARMDAFRHSALDVVSVPALEENDVEKLMTTAESLMNATVEIEPPELLAEVREGNTGDSGAMLLLIHRLARLADPLDDNGGATALDDDVDRVRADLKSIGETALDVGLLANTLNAASIELHPELLYAVALPETDGSVAQVSDALDRLDGHVLLSRQGDPFCHGPHESWSVRFLERYAERAETERAKQRFEQCLQAVFSLADRPQRCDRLVGIVDGETPALDRIAADRRKWAEDIATGLFRLGTTNARVAPLFAPSEESTLSLPRVCSTETRAECLLQHGEMYAEAGDYEAASAEFRRLESLGSDASLPGYRGEALRRLGSLAGRQGDFEQADSYFQRSLAIVERTDEKKQEADCLNGLGLSAVKQRDLDRARGLQEQSLELYRELDDPHGEAKALHNLGVLERSEGNHDQAGKYYEQSLSLVRETGDRKGEAQTLHNLAEIAITQGQYDQSREYRKKSLDIFQEIGNPEGIMNSLNGLGSIAYHRSRYDEAREYYERSRDIAAEIGQKPLEATSLNNIGLIEYQRGEYEHARQYFERSLEIRRTLEQQSDEASTLNNLGSLARKRGAYDRTENHHEQALDITREIDDRHREAESLANLGTIARIRGEFERARDALTEALDIARDVGVLEPWVSSRRELGAVSRETGDHERAAEYLDEALDACTDDADQVQRVRIHLERARLELARDEPRSAQPVLDQAQDRLARITAPHDAARAAVIEGRIATATGSPGRAREHWQEALTTFEDVGAPQDVLGTLGLLVEVCRELGDDERVTQFLERGQRTLETAPEPVQRRDWFDRGPPEQ</sequence>
<dbReference type="AlphaFoldDB" id="A0ABD5XAF0"/>
<comment type="caution">
    <text evidence="6">The sequence shown here is derived from an EMBL/GenBank/DDBJ whole genome shotgun (WGS) entry which is preliminary data.</text>
</comment>
<dbReference type="SUPFAM" id="SSF48452">
    <property type="entry name" value="TPR-like"/>
    <property type="match status" value="3"/>
</dbReference>
<proteinExistence type="predicted"/>
<dbReference type="InterPro" id="IPR057527">
    <property type="entry name" value="HVO_A0261-like_N"/>
</dbReference>
<name>A0ABD5XAF0_9EURY</name>
<dbReference type="InterPro" id="IPR036390">
    <property type="entry name" value="WH_DNA-bd_sf"/>
</dbReference>
<evidence type="ECO:0000313" key="7">
    <source>
        <dbReference type="Proteomes" id="UP001596414"/>
    </source>
</evidence>
<accession>A0ABD5XAF0</accession>
<evidence type="ECO:0000313" key="6">
    <source>
        <dbReference type="EMBL" id="MFC7126839.1"/>
    </source>
</evidence>
<feature type="repeat" description="TPR" evidence="1">
    <location>
        <begin position="717"/>
        <end position="750"/>
    </location>
</feature>
<gene>
    <name evidence="6" type="ORF">ACFQJ7_12535</name>
</gene>
<dbReference type="PROSITE" id="PS50005">
    <property type="entry name" value="TPR"/>
    <property type="match status" value="6"/>
</dbReference>